<proteinExistence type="inferred from homology"/>
<evidence type="ECO:0000313" key="12">
    <source>
        <dbReference type="Proteomes" id="UP001221519"/>
    </source>
</evidence>
<sequence length="290" mass="32283">MKESVSYKVFKVFNASALIFIVFITLYPFLNVVAQSFSSEAYINSGQVNLIPRGFNIETYKKVASDSMFWTNYKNTIIYAVVGTLISMFLTTIFAYALSRKRLMGRKFLTVFAVFTMFFNGGLIPNYVLINTLGMANSMWAIVLPGAISIYNMLIMKSFFENMPEELEEAAAIDGLNTYGILLRIVLPLSKAVLATMILFYAVAHWNSWFPAFIYLDKKELFPVTIYLRNMIAAATGGAAVGATSADNLTQISANIKSVTMVLTILPILTIYPFVQKYFVSGVMLGSVKG</sequence>
<organism evidence="9 11">
    <name type="scientific">Paenibacillus urinalis</name>
    <dbReference type="NCBI Taxonomy" id="521520"/>
    <lineage>
        <taxon>Bacteria</taxon>
        <taxon>Bacillati</taxon>
        <taxon>Bacillota</taxon>
        <taxon>Bacilli</taxon>
        <taxon>Bacillales</taxon>
        <taxon>Paenibacillaceae</taxon>
        <taxon>Paenibacillus</taxon>
    </lineage>
</organism>
<dbReference type="GO" id="GO:0005886">
    <property type="term" value="C:plasma membrane"/>
    <property type="evidence" value="ECO:0007669"/>
    <property type="project" value="UniProtKB-SubCell"/>
</dbReference>
<dbReference type="CDD" id="cd06261">
    <property type="entry name" value="TM_PBP2"/>
    <property type="match status" value="1"/>
</dbReference>
<protein>
    <submittedName>
        <fullName evidence="9">Carbohydrate ABC transporter permease</fullName>
    </submittedName>
</protein>
<evidence type="ECO:0000256" key="6">
    <source>
        <dbReference type="ARBA" id="ARBA00023136"/>
    </source>
</evidence>
<feature type="transmembrane region" description="Helical" evidence="7">
    <location>
        <begin position="12"/>
        <end position="30"/>
    </location>
</feature>
<dbReference type="AlphaFoldDB" id="A0AAX3N4L9"/>
<reference evidence="9 12" key="1">
    <citation type="submission" date="2023-02" db="EMBL/GenBank/DDBJ databases">
        <title>Pathogen: clinical or host-associated sample.</title>
        <authorList>
            <person name="Hergert J."/>
            <person name="Casey R."/>
            <person name="Wagner J."/>
            <person name="Young E.L."/>
            <person name="Oakeson K.F."/>
        </authorList>
    </citation>
    <scope>NUCLEOTIDE SEQUENCE</scope>
    <source>
        <strain evidence="10 12">2022CK-00829</strain>
        <strain evidence="9">2022CK-00830</strain>
    </source>
</reference>
<feature type="transmembrane region" description="Helical" evidence="7">
    <location>
        <begin position="181"/>
        <end position="206"/>
    </location>
</feature>
<keyword evidence="5 7" id="KW-1133">Transmembrane helix</keyword>
<dbReference type="Proteomes" id="UP001220962">
    <property type="component" value="Chromosome"/>
</dbReference>
<evidence type="ECO:0000313" key="10">
    <source>
        <dbReference type="EMBL" id="WDI03299.1"/>
    </source>
</evidence>
<evidence type="ECO:0000256" key="2">
    <source>
        <dbReference type="ARBA" id="ARBA00022448"/>
    </source>
</evidence>
<accession>A0AAX3N4L9</accession>
<feature type="transmembrane region" description="Helical" evidence="7">
    <location>
        <begin position="108"/>
        <end position="128"/>
    </location>
</feature>
<feature type="domain" description="ABC transmembrane type-1" evidence="8">
    <location>
        <begin position="73"/>
        <end position="272"/>
    </location>
</feature>
<feature type="transmembrane region" description="Helical" evidence="7">
    <location>
        <begin position="226"/>
        <end position="246"/>
    </location>
</feature>
<dbReference type="PANTHER" id="PTHR43744:SF9">
    <property type="entry name" value="POLYGALACTURONAN_RHAMNOGALACTURONAN TRANSPORT SYSTEM PERMEASE PROTEIN YTCP"/>
    <property type="match status" value="1"/>
</dbReference>
<evidence type="ECO:0000313" key="9">
    <source>
        <dbReference type="EMBL" id="WDH83639.1"/>
    </source>
</evidence>
<dbReference type="Pfam" id="PF00528">
    <property type="entry name" value="BPD_transp_1"/>
    <property type="match status" value="1"/>
</dbReference>
<feature type="transmembrane region" description="Helical" evidence="7">
    <location>
        <begin position="77"/>
        <end position="96"/>
    </location>
</feature>
<evidence type="ECO:0000256" key="7">
    <source>
        <dbReference type="RuleBase" id="RU363032"/>
    </source>
</evidence>
<gene>
    <name evidence="9" type="ORF">PUW23_05255</name>
    <name evidence="10" type="ORF">PUW25_04800</name>
</gene>
<name>A0AAX3N4L9_9BACL</name>
<feature type="transmembrane region" description="Helical" evidence="7">
    <location>
        <begin position="258"/>
        <end position="275"/>
    </location>
</feature>
<dbReference type="InterPro" id="IPR035906">
    <property type="entry name" value="MetI-like_sf"/>
</dbReference>
<dbReference type="EMBL" id="CP118108">
    <property type="protein sequence ID" value="WDI03299.1"/>
    <property type="molecule type" value="Genomic_DNA"/>
</dbReference>
<dbReference type="PANTHER" id="PTHR43744">
    <property type="entry name" value="ABC TRANSPORTER PERMEASE PROTEIN MG189-RELATED-RELATED"/>
    <property type="match status" value="1"/>
</dbReference>
<evidence type="ECO:0000256" key="1">
    <source>
        <dbReference type="ARBA" id="ARBA00004651"/>
    </source>
</evidence>
<keyword evidence="12" id="KW-1185">Reference proteome</keyword>
<dbReference type="InterPro" id="IPR000515">
    <property type="entry name" value="MetI-like"/>
</dbReference>
<dbReference type="GO" id="GO:0055085">
    <property type="term" value="P:transmembrane transport"/>
    <property type="evidence" value="ECO:0007669"/>
    <property type="project" value="InterPro"/>
</dbReference>
<comment type="similarity">
    <text evidence="7">Belongs to the binding-protein-dependent transport system permease family.</text>
</comment>
<dbReference type="Gene3D" id="1.10.3720.10">
    <property type="entry name" value="MetI-like"/>
    <property type="match status" value="1"/>
</dbReference>
<dbReference type="RefSeq" id="WP_047913429.1">
    <property type="nucleotide sequence ID" value="NZ_CP118101.1"/>
</dbReference>
<dbReference type="PROSITE" id="PS50928">
    <property type="entry name" value="ABC_TM1"/>
    <property type="match status" value="1"/>
</dbReference>
<keyword evidence="3" id="KW-1003">Cell membrane</keyword>
<dbReference type="Proteomes" id="UP001221519">
    <property type="component" value="Chromosome"/>
</dbReference>
<evidence type="ECO:0000256" key="5">
    <source>
        <dbReference type="ARBA" id="ARBA00022989"/>
    </source>
</evidence>
<keyword evidence="6 7" id="KW-0472">Membrane</keyword>
<keyword evidence="2 7" id="KW-0813">Transport</keyword>
<comment type="subcellular location">
    <subcellularLocation>
        <location evidence="1 7">Cell membrane</location>
        <topology evidence="1 7">Multi-pass membrane protein</topology>
    </subcellularLocation>
</comment>
<evidence type="ECO:0000259" key="8">
    <source>
        <dbReference type="PROSITE" id="PS50928"/>
    </source>
</evidence>
<feature type="transmembrane region" description="Helical" evidence="7">
    <location>
        <begin position="140"/>
        <end position="160"/>
    </location>
</feature>
<evidence type="ECO:0000313" key="11">
    <source>
        <dbReference type="Proteomes" id="UP001220962"/>
    </source>
</evidence>
<evidence type="ECO:0000256" key="4">
    <source>
        <dbReference type="ARBA" id="ARBA00022692"/>
    </source>
</evidence>
<dbReference type="SUPFAM" id="SSF161098">
    <property type="entry name" value="MetI-like"/>
    <property type="match status" value="1"/>
</dbReference>
<keyword evidence="4 7" id="KW-0812">Transmembrane</keyword>
<dbReference type="EMBL" id="CP118101">
    <property type="protein sequence ID" value="WDH83639.1"/>
    <property type="molecule type" value="Genomic_DNA"/>
</dbReference>
<evidence type="ECO:0000256" key="3">
    <source>
        <dbReference type="ARBA" id="ARBA00022475"/>
    </source>
</evidence>